<dbReference type="RefSeq" id="WP_111409983.1">
    <property type="nucleotide sequence ID" value="NZ_QKXH01000005.1"/>
</dbReference>
<comment type="caution">
    <text evidence="2">The sequence shown here is derived from an EMBL/GenBank/DDBJ whole genome shotgun (WGS) entry which is preliminary data.</text>
</comment>
<reference evidence="2 3" key="1">
    <citation type="submission" date="2018-06" db="EMBL/GenBank/DDBJ databases">
        <title>Flavobacterium sp IMCC34762, genome.</title>
        <authorList>
            <person name="Joung Y."/>
            <person name="Cho J."/>
            <person name="Song J."/>
        </authorList>
    </citation>
    <scope>NUCLEOTIDE SEQUENCE [LARGE SCALE GENOMIC DNA]</scope>
    <source>
        <strain evidence="2 3">IMCC34762</strain>
    </source>
</reference>
<dbReference type="Pfam" id="PF19841">
    <property type="entry name" value="GldN"/>
    <property type="match status" value="1"/>
</dbReference>
<name>A0A2W7TY46_9FLAO</name>
<dbReference type="AlphaFoldDB" id="A0A2W7TY46"/>
<dbReference type="OrthoDB" id="1141916at2"/>
<accession>A0A2W7TY46</accession>
<proteinExistence type="predicted"/>
<dbReference type="InterPro" id="IPR019847">
    <property type="entry name" value="Gliding_motility_assoc_GldN"/>
</dbReference>
<dbReference type="Proteomes" id="UP000249177">
    <property type="component" value="Unassembled WGS sequence"/>
</dbReference>
<organism evidence="2 3">
    <name type="scientific">Flavobacterium aquariorum</name>
    <dbReference type="NCBI Taxonomy" id="2217670"/>
    <lineage>
        <taxon>Bacteria</taxon>
        <taxon>Pseudomonadati</taxon>
        <taxon>Bacteroidota</taxon>
        <taxon>Flavobacteriia</taxon>
        <taxon>Flavobacteriales</taxon>
        <taxon>Flavobacteriaceae</taxon>
        <taxon>Flavobacterium</taxon>
    </lineage>
</organism>
<gene>
    <name evidence="2" type="ORF">DOS84_10095</name>
</gene>
<evidence type="ECO:0000313" key="3">
    <source>
        <dbReference type="Proteomes" id="UP000249177"/>
    </source>
</evidence>
<feature type="signal peptide" evidence="1">
    <location>
        <begin position="1"/>
        <end position="21"/>
    </location>
</feature>
<evidence type="ECO:0000313" key="2">
    <source>
        <dbReference type="EMBL" id="PZX93740.1"/>
    </source>
</evidence>
<evidence type="ECO:0000256" key="1">
    <source>
        <dbReference type="SAM" id="SignalP"/>
    </source>
</evidence>
<dbReference type="EMBL" id="QKXH01000005">
    <property type="protein sequence ID" value="PZX93740.1"/>
    <property type="molecule type" value="Genomic_DNA"/>
</dbReference>
<dbReference type="NCBIfam" id="TIGR03523">
    <property type="entry name" value="GldN"/>
    <property type="match status" value="1"/>
</dbReference>
<feature type="chain" id="PRO_5016133246" evidence="1">
    <location>
        <begin position="22"/>
        <end position="329"/>
    </location>
</feature>
<keyword evidence="3" id="KW-1185">Reference proteome</keyword>
<protein>
    <submittedName>
        <fullName evidence="2">Gliding motility protein GldN</fullName>
    </submittedName>
</protein>
<keyword evidence="1" id="KW-0732">Signal</keyword>
<sequence length="329" mass="38027">MKTKNLVAVIAFVAGSFSSFAQSNLLNAKTPDQIGVKTKSQVSLDNDKPLAYGYVDDRDILMGKTTWEIVDLSERFNFPLYFPIDSTNIGKDRRSLFDVLIKGIKTNKITEVYADDYFNTKKTFKDMSSSFTYIDTTNAGREEVNANRDLYYPKAKPSITYKTVKGKKVKVVGPATVPVAKALDPQFIDKRELTAQDITGYKLKGYWYFDKRQSELKYRLLGICPIAPEAREVGSENPDYIDLFWIFYPSIRDYLHQYLAFNEKNSAMPVSFDRILDSRQFSGVIYKEENVYGDRLITEYVNENALNQLLESDRIKDKIRDFEHDMWNY</sequence>